<dbReference type="EMBL" id="QOIL01000002">
    <property type="protein sequence ID" value="RCG32822.1"/>
    <property type="molecule type" value="Genomic_DNA"/>
</dbReference>
<name>A0A367FSQ5_9ACTN</name>
<keyword evidence="3" id="KW-1185">Reference proteome</keyword>
<dbReference type="RefSeq" id="WP_114027455.1">
    <property type="nucleotide sequence ID" value="NZ_QOIL01000002.1"/>
</dbReference>
<reference evidence="2 3" key="1">
    <citation type="submission" date="2018-06" db="EMBL/GenBank/DDBJ databases">
        <title>Sphaerisporangium craniellae sp. nov., isolated from a marine sponge in the South China Sea.</title>
        <authorList>
            <person name="Li L."/>
        </authorList>
    </citation>
    <scope>NUCLEOTIDE SEQUENCE [LARGE SCALE GENOMIC DNA]</scope>
    <source>
        <strain evidence="2 3">CCTCC AA 208026</strain>
    </source>
</reference>
<evidence type="ECO:0000313" key="3">
    <source>
        <dbReference type="Proteomes" id="UP000253094"/>
    </source>
</evidence>
<comment type="caution">
    <text evidence="2">The sequence shown here is derived from an EMBL/GenBank/DDBJ whole genome shotgun (WGS) entry which is preliminary data.</text>
</comment>
<protein>
    <submittedName>
        <fullName evidence="2">Uncharacterized protein</fullName>
    </submittedName>
</protein>
<evidence type="ECO:0000313" key="2">
    <source>
        <dbReference type="EMBL" id="RCG32822.1"/>
    </source>
</evidence>
<dbReference type="OrthoDB" id="3536904at2"/>
<dbReference type="Proteomes" id="UP000253094">
    <property type="component" value="Unassembled WGS sequence"/>
</dbReference>
<dbReference type="AlphaFoldDB" id="A0A367FSQ5"/>
<feature type="region of interest" description="Disordered" evidence="1">
    <location>
        <begin position="36"/>
        <end position="60"/>
    </location>
</feature>
<organism evidence="2 3">
    <name type="scientific">Sphaerisporangium album</name>
    <dbReference type="NCBI Taxonomy" id="509200"/>
    <lineage>
        <taxon>Bacteria</taxon>
        <taxon>Bacillati</taxon>
        <taxon>Actinomycetota</taxon>
        <taxon>Actinomycetes</taxon>
        <taxon>Streptosporangiales</taxon>
        <taxon>Streptosporangiaceae</taxon>
        <taxon>Sphaerisporangium</taxon>
    </lineage>
</organism>
<accession>A0A367FSQ5</accession>
<proteinExistence type="predicted"/>
<sequence>MFGLWSRRFYAIAAWSGEPLIVEARDVEDLREQMREAELDAMPSPPGASPSSGSRRRSAA</sequence>
<evidence type="ECO:0000256" key="1">
    <source>
        <dbReference type="SAM" id="MobiDB-lite"/>
    </source>
</evidence>
<gene>
    <name evidence="2" type="ORF">DQ384_04975</name>
</gene>